<comment type="subcellular location">
    <subcellularLocation>
        <location evidence="1">Membrane</location>
        <topology evidence="1">Multi-pass membrane protein</topology>
    </subcellularLocation>
</comment>
<evidence type="ECO:0000256" key="3">
    <source>
        <dbReference type="ARBA" id="ARBA00022692"/>
    </source>
</evidence>
<accession>A0A915DJ93</accession>
<evidence type="ECO:0000256" key="5">
    <source>
        <dbReference type="ARBA" id="ARBA00023136"/>
    </source>
</evidence>
<dbReference type="PANTHER" id="PTHR21347:SF14">
    <property type="entry name" value="LIPID SCRAMBLASE CLPTM1-RELATED"/>
    <property type="match status" value="1"/>
</dbReference>
<sequence length="604" mass="69346">MPNEEGADVVVAVNGENAGQNQNQGFRFLPILKSIAMRLIMFYLVSSLMRYSFDGKIKLPGTNQSEVYPPSENMFKPGEFFDMYFFLSPEAEKFTDFSNKDAVSWLEKDLMYGDWSSGDRNDGSRSKHLSLPTPIVLQNNGSLYLHVFAVKSGKSIVPEDDDYAGEEIVHGSVMLNKYKKKQYKRTANLLTGKTNQTEEEKAKAELMDYEVLNYWHENITVNLVTDNSKFEQGKLPSPLSDAVKFAKNRSQYYPILFFNNYWNLGSEYQIVNETVPSIDLTVTYAPMSLFKWQMYASQQVRNDDQDAIKQALLETNPVLLGVTVVVSILHTVLEFLAFKNDVQFWRERKSLEGLSVRSVLSTSWVIKLSVAFGLLIELWKIPKVLNVQVSREEKWFGVIPKIKFSDKGSYVKSATKEYDELAFKYLSWLLFPLLAAYAGYSLVYEEQHGWYSWVLDMLYGFLLMFGFIMMTPQLFINYKLKSVAHLPWRMLTYKFVNTFIDDLFAFVIKMPTMYRIGCFRDDIVFLVYIYQRWAYRVDPERINEFGVSLGGPNGALLVDELDHASVTSAEDEMPDSDIRVSSSAESTCQEDNDGGSDDESKKDK</sequence>
<feature type="transmembrane region" description="Helical" evidence="7">
    <location>
        <begin position="425"/>
        <end position="444"/>
    </location>
</feature>
<evidence type="ECO:0000256" key="1">
    <source>
        <dbReference type="ARBA" id="ARBA00004141"/>
    </source>
</evidence>
<dbReference type="GO" id="GO:0016020">
    <property type="term" value="C:membrane"/>
    <property type="evidence" value="ECO:0007669"/>
    <property type="project" value="UniProtKB-SubCell"/>
</dbReference>
<dbReference type="PANTHER" id="PTHR21347">
    <property type="entry name" value="CLEFT LIP AND PALATE ASSOCIATED TRANSMEMBRANE PROTEIN-RELATED"/>
    <property type="match status" value="1"/>
</dbReference>
<proteinExistence type="inferred from homology"/>
<name>A0A915DJ93_9BILA</name>
<feature type="compositionally biased region" description="Acidic residues" evidence="6">
    <location>
        <begin position="588"/>
        <end position="597"/>
    </location>
</feature>
<protein>
    <submittedName>
        <fullName evidence="9">Cleft lip and palate associated transmembrane protein</fullName>
    </submittedName>
</protein>
<keyword evidence="5 7" id="KW-0472">Membrane</keyword>
<evidence type="ECO:0000313" key="9">
    <source>
        <dbReference type="WBParaSite" id="jg20046"/>
    </source>
</evidence>
<keyword evidence="8" id="KW-1185">Reference proteome</keyword>
<evidence type="ECO:0000256" key="2">
    <source>
        <dbReference type="ARBA" id="ARBA00009310"/>
    </source>
</evidence>
<evidence type="ECO:0000256" key="7">
    <source>
        <dbReference type="SAM" id="Phobius"/>
    </source>
</evidence>
<dbReference type="Pfam" id="PF05602">
    <property type="entry name" value="CLPTM1"/>
    <property type="match status" value="1"/>
</dbReference>
<dbReference type="GO" id="GO:0012505">
    <property type="term" value="C:endomembrane system"/>
    <property type="evidence" value="ECO:0007669"/>
    <property type="project" value="TreeGrafter"/>
</dbReference>
<dbReference type="Proteomes" id="UP000887574">
    <property type="component" value="Unplaced"/>
</dbReference>
<dbReference type="WBParaSite" id="jg20046">
    <property type="protein sequence ID" value="jg20046"/>
    <property type="gene ID" value="jg20046"/>
</dbReference>
<evidence type="ECO:0000256" key="4">
    <source>
        <dbReference type="ARBA" id="ARBA00022989"/>
    </source>
</evidence>
<feature type="transmembrane region" description="Helical" evidence="7">
    <location>
        <begin position="318"/>
        <end position="338"/>
    </location>
</feature>
<evidence type="ECO:0000313" key="8">
    <source>
        <dbReference type="Proteomes" id="UP000887574"/>
    </source>
</evidence>
<feature type="transmembrane region" description="Helical" evidence="7">
    <location>
        <begin position="450"/>
        <end position="471"/>
    </location>
</feature>
<keyword evidence="4 7" id="KW-1133">Transmembrane helix</keyword>
<comment type="similarity">
    <text evidence="2">Belongs to the CLPTM1 family.</text>
</comment>
<evidence type="ECO:0000256" key="6">
    <source>
        <dbReference type="SAM" id="MobiDB-lite"/>
    </source>
</evidence>
<dbReference type="AlphaFoldDB" id="A0A915DJ93"/>
<dbReference type="InterPro" id="IPR008429">
    <property type="entry name" value="CLPTM1"/>
</dbReference>
<feature type="region of interest" description="Disordered" evidence="6">
    <location>
        <begin position="566"/>
        <end position="604"/>
    </location>
</feature>
<organism evidence="8 9">
    <name type="scientific">Ditylenchus dipsaci</name>
    <dbReference type="NCBI Taxonomy" id="166011"/>
    <lineage>
        <taxon>Eukaryota</taxon>
        <taxon>Metazoa</taxon>
        <taxon>Ecdysozoa</taxon>
        <taxon>Nematoda</taxon>
        <taxon>Chromadorea</taxon>
        <taxon>Rhabditida</taxon>
        <taxon>Tylenchina</taxon>
        <taxon>Tylenchomorpha</taxon>
        <taxon>Sphaerularioidea</taxon>
        <taxon>Anguinidae</taxon>
        <taxon>Anguininae</taxon>
        <taxon>Ditylenchus</taxon>
    </lineage>
</organism>
<reference evidence="9" key="1">
    <citation type="submission" date="2022-11" db="UniProtKB">
        <authorList>
            <consortium name="WormBaseParasite"/>
        </authorList>
    </citation>
    <scope>IDENTIFICATION</scope>
</reference>
<keyword evidence="3 7" id="KW-0812">Transmembrane</keyword>